<comment type="subcellular location">
    <subcellularLocation>
        <location evidence="1 4">Bacterial flagellum basal body</location>
    </subcellularLocation>
</comment>
<keyword evidence="3 4" id="KW-0975">Bacterial flagellum</keyword>
<dbReference type="GO" id="GO:0009425">
    <property type="term" value="C:bacterial-type flagellum basal body"/>
    <property type="evidence" value="ECO:0007669"/>
    <property type="project" value="UniProtKB-SubCell"/>
</dbReference>
<dbReference type="EMBL" id="DRTT01000009">
    <property type="protein sequence ID" value="HHF97931.1"/>
    <property type="molecule type" value="Genomic_DNA"/>
</dbReference>
<comment type="similarity">
    <text evidence="2 4">Belongs to the FliE family.</text>
</comment>
<dbReference type="GO" id="GO:0005198">
    <property type="term" value="F:structural molecule activity"/>
    <property type="evidence" value="ECO:0007669"/>
    <property type="project" value="UniProtKB-UniRule"/>
</dbReference>
<comment type="caution">
    <text evidence="6">The sequence shown here is derived from an EMBL/GenBank/DDBJ whole genome shotgun (WGS) entry which is preliminary data.</text>
</comment>
<proteinExistence type="inferred from homology"/>
<keyword evidence="6" id="KW-0282">Flagellum</keyword>
<evidence type="ECO:0000256" key="3">
    <source>
        <dbReference type="ARBA" id="ARBA00023143"/>
    </source>
</evidence>
<evidence type="ECO:0000313" key="6">
    <source>
        <dbReference type="EMBL" id="HHF97931.1"/>
    </source>
</evidence>
<keyword evidence="6" id="KW-0969">Cilium</keyword>
<dbReference type="PANTHER" id="PTHR34653:SF1">
    <property type="entry name" value="FLAGELLAR HOOK-BASAL BODY COMPLEX PROTEIN FLIE"/>
    <property type="match status" value="1"/>
</dbReference>
<organism evidence="6">
    <name type="scientific">Aerophobetes bacterium</name>
    <dbReference type="NCBI Taxonomy" id="2030807"/>
    <lineage>
        <taxon>Bacteria</taxon>
        <taxon>Candidatus Aerophobota</taxon>
    </lineage>
</organism>
<dbReference type="NCBIfam" id="TIGR00205">
    <property type="entry name" value="fliE"/>
    <property type="match status" value="1"/>
</dbReference>
<accession>A0A7V5HYG4</accession>
<evidence type="ECO:0000256" key="4">
    <source>
        <dbReference type="HAMAP-Rule" id="MF_00724"/>
    </source>
</evidence>
<dbReference type="Proteomes" id="UP000886070">
    <property type="component" value="Unassembled WGS sequence"/>
</dbReference>
<gene>
    <name evidence="4 6" type="primary">fliE</name>
    <name evidence="6" type="ORF">ENL39_00380</name>
</gene>
<dbReference type="PANTHER" id="PTHR34653">
    <property type="match status" value="1"/>
</dbReference>
<evidence type="ECO:0000256" key="2">
    <source>
        <dbReference type="ARBA" id="ARBA00009272"/>
    </source>
</evidence>
<name>A0A7V5HYG4_UNCAE</name>
<dbReference type="Pfam" id="PF02049">
    <property type="entry name" value="FliE"/>
    <property type="match status" value="1"/>
</dbReference>
<evidence type="ECO:0000256" key="1">
    <source>
        <dbReference type="ARBA" id="ARBA00004117"/>
    </source>
</evidence>
<evidence type="ECO:0000256" key="5">
    <source>
        <dbReference type="NCBIfam" id="TIGR00205"/>
    </source>
</evidence>
<sequence length="100" mass="11429">MGKEPIQPFSSIIKTEPGFKIEGSKKGNFSFQKILSDLIEKVSDLEKNADESIKRLITGEVENIHQVMIAAEEANLAFQLMMEIRNKLVEAYKEIMRMQI</sequence>
<dbReference type="InterPro" id="IPR001624">
    <property type="entry name" value="FliE"/>
</dbReference>
<dbReference type="HAMAP" id="MF_00724">
    <property type="entry name" value="FliE"/>
    <property type="match status" value="1"/>
</dbReference>
<protein>
    <recommendedName>
        <fullName evidence="4 5">Flagellar hook-basal body complex protein FliE</fullName>
    </recommendedName>
</protein>
<keyword evidence="6" id="KW-0966">Cell projection</keyword>
<reference evidence="6" key="1">
    <citation type="journal article" date="2020" name="mSystems">
        <title>Genome- and Community-Level Interaction Insights into Carbon Utilization and Element Cycling Functions of Hydrothermarchaeota in Hydrothermal Sediment.</title>
        <authorList>
            <person name="Zhou Z."/>
            <person name="Liu Y."/>
            <person name="Xu W."/>
            <person name="Pan J."/>
            <person name="Luo Z.H."/>
            <person name="Li M."/>
        </authorList>
    </citation>
    <scope>NUCLEOTIDE SEQUENCE [LARGE SCALE GENOMIC DNA]</scope>
    <source>
        <strain evidence="6">HyVt-92</strain>
    </source>
</reference>
<dbReference type="GO" id="GO:0071973">
    <property type="term" value="P:bacterial-type flagellum-dependent cell motility"/>
    <property type="evidence" value="ECO:0007669"/>
    <property type="project" value="InterPro"/>
</dbReference>
<dbReference type="AlphaFoldDB" id="A0A7V5HYG4"/>
<dbReference type="PRINTS" id="PR01006">
    <property type="entry name" value="FLGHOOKFLIE"/>
</dbReference>
<dbReference type="GO" id="GO:0003774">
    <property type="term" value="F:cytoskeletal motor activity"/>
    <property type="evidence" value="ECO:0007669"/>
    <property type="project" value="InterPro"/>
</dbReference>